<organism evidence="2 3">
    <name type="scientific">Acidihalobacter ferrooxydans</name>
    <dbReference type="NCBI Taxonomy" id="1765967"/>
    <lineage>
        <taxon>Bacteria</taxon>
        <taxon>Pseudomonadati</taxon>
        <taxon>Pseudomonadota</taxon>
        <taxon>Gammaproteobacteria</taxon>
        <taxon>Chromatiales</taxon>
        <taxon>Ectothiorhodospiraceae</taxon>
        <taxon>Acidihalobacter</taxon>
    </lineage>
</organism>
<evidence type="ECO:0000313" key="2">
    <source>
        <dbReference type="EMBL" id="APZ44739.1"/>
    </source>
</evidence>
<dbReference type="PANTHER" id="PTHR30336:SF4">
    <property type="entry name" value="ENVELOPE BIOGENESIS FACTOR ELYC"/>
    <property type="match status" value="1"/>
</dbReference>
<dbReference type="GO" id="GO:0005886">
    <property type="term" value="C:plasma membrane"/>
    <property type="evidence" value="ECO:0007669"/>
    <property type="project" value="TreeGrafter"/>
</dbReference>
<protein>
    <recommendedName>
        <fullName evidence="1">DUF218 domain-containing protein</fullName>
    </recommendedName>
</protein>
<dbReference type="KEGG" id="afy:BW247_14560"/>
<dbReference type="GO" id="GO:0000270">
    <property type="term" value="P:peptidoglycan metabolic process"/>
    <property type="evidence" value="ECO:0007669"/>
    <property type="project" value="TreeGrafter"/>
</dbReference>
<dbReference type="Pfam" id="PF02698">
    <property type="entry name" value="DUF218"/>
    <property type="match status" value="1"/>
</dbReference>
<dbReference type="Gene3D" id="3.40.50.620">
    <property type="entry name" value="HUPs"/>
    <property type="match status" value="1"/>
</dbReference>
<sequence length="243" mass="26855">MIAWPSVLLCMGILGFLLYVRHRRKTGMTVLVAYFVLQYCSSVPGVVYPLAGYASHVAVPTLPAGAQAIVVLGAGREPAPQYGEREGLTLFAAQRVAYAAWLKRRTGLPILLSGGLATAVDPASEAQLMERVLRRDFGLKARWLENRSATTWQNARDSAGILKPLGIKRVLLVTQAWHMPRALWAFRHFGLHPIAAPAGYMLPGPRQSGWRAWVPDARAAGDASLLWHEFLGMLWYRARGTVW</sequence>
<accession>A0A1P8ULM7</accession>
<dbReference type="GO" id="GO:0043164">
    <property type="term" value="P:Gram-negative-bacterium-type cell wall biogenesis"/>
    <property type="evidence" value="ECO:0007669"/>
    <property type="project" value="TreeGrafter"/>
</dbReference>
<evidence type="ECO:0000313" key="3">
    <source>
        <dbReference type="Proteomes" id="UP000243807"/>
    </source>
</evidence>
<dbReference type="InterPro" id="IPR003848">
    <property type="entry name" value="DUF218"/>
</dbReference>
<name>A0A1P8ULM7_9GAMM</name>
<dbReference type="PANTHER" id="PTHR30336">
    <property type="entry name" value="INNER MEMBRANE PROTEIN, PROBABLE PERMEASE"/>
    <property type="match status" value="1"/>
</dbReference>
<dbReference type="InterPro" id="IPR014729">
    <property type="entry name" value="Rossmann-like_a/b/a_fold"/>
</dbReference>
<evidence type="ECO:0000259" key="1">
    <source>
        <dbReference type="Pfam" id="PF02698"/>
    </source>
</evidence>
<dbReference type="AlphaFoldDB" id="A0A1P8ULM7"/>
<gene>
    <name evidence="2" type="ORF">BW247_14560</name>
</gene>
<dbReference type="CDD" id="cd06259">
    <property type="entry name" value="YdcF-like"/>
    <property type="match status" value="1"/>
</dbReference>
<dbReference type="EMBL" id="CP019434">
    <property type="protein sequence ID" value="APZ44739.1"/>
    <property type="molecule type" value="Genomic_DNA"/>
</dbReference>
<keyword evidence="3" id="KW-1185">Reference proteome</keyword>
<proteinExistence type="predicted"/>
<feature type="domain" description="DUF218" evidence="1">
    <location>
        <begin position="67"/>
        <end position="232"/>
    </location>
</feature>
<dbReference type="InterPro" id="IPR051599">
    <property type="entry name" value="Cell_Envelope_Assoc"/>
</dbReference>
<dbReference type="Proteomes" id="UP000243807">
    <property type="component" value="Chromosome"/>
</dbReference>
<reference evidence="2 3" key="1">
    <citation type="submission" date="2017-01" db="EMBL/GenBank/DDBJ databases">
        <title>Draft sequence of Acidihalobacter ferrooxidans strain DSM 14175 (strain V8).</title>
        <authorList>
            <person name="Khaleque H.N."/>
            <person name="Ramsay J.P."/>
            <person name="Murphy R.J.T."/>
            <person name="Kaksonen A.H."/>
            <person name="Boxall N.J."/>
            <person name="Watkin E.L.J."/>
        </authorList>
    </citation>
    <scope>NUCLEOTIDE SEQUENCE [LARGE SCALE GENOMIC DNA]</scope>
    <source>
        <strain evidence="2 3">V8</strain>
    </source>
</reference>